<feature type="domain" description="GED" evidence="4">
    <location>
        <begin position="608"/>
        <end position="699"/>
    </location>
</feature>
<dbReference type="GO" id="GO:0016559">
    <property type="term" value="P:peroxisome fission"/>
    <property type="evidence" value="ECO:0007669"/>
    <property type="project" value="TreeGrafter"/>
</dbReference>
<dbReference type="PROSITE" id="PS51388">
    <property type="entry name" value="GED"/>
    <property type="match status" value="1"/>
</dbReference>
<dbReference type="EMBL" id="CAJVNV010000239">
    <property type="protein sequence ID" value="CAG8126911.1"/>
    <property type="molecule type" value="Genomic_DNA"/>
</dbReference>
<evidence type="ECO:0000256" key="3">
    <source>
        <dbReference type="SAM" id="MobiDB-lite"/>
    </source>
</evidence>
<evidence type="ECO:0000313" key="7">
    <source>
        <dbReference type="Proteomes" id="UP001153461"/>
    </source>
</evidence>
<evidence type="ECO:0000313" key="6">
    <source>
        <dbReference type="EMBL" id="CAG8126911.1"/>
    </source>
</evidence>
<dbReference type="InterPro" id="IPR027417">
    <property type="entry name" value="P-loop_NTPase"/>
</dbReference>
<dbReference type="SMART" id="SM00053">
    <property type="entry name" value="DYNc"/>
    <property type="match status" value="1"/>
</dbReference>
<dbReference type="GO" id="GO:0005874">
    <property type="term" value="C:microtubule"/>
    <property type="evidence" value="ECO:0007669"/>
    <property type="project" value="TreeGrafter"/>
</dbReference>
<dbReference type="Pfam" id="PF00350">
    <property type="entry name" value="Dynamin_N"/>
    <property type="match status" value="1"/>
</dbReference>
<dbReference type="CDD" id="cd08771">
    <property type="entry name" value="DLP_1"/>
    <property type="match status" value="1"/>
</dbReference>
<dbReference type="GO" id="GO:0016020">
    <property type="term" value="C:membrane"/>
    <property type="evidence" value="ECO:0007669"/>
    <property type="project" value="TreeGrafter"/>
</dbReference>
<dbReference type="SUPFAM" id="SSF52540">
    <property type="entry name" value="P-loop containing nucleoside triphosphate hydrolases"/>
    <property type="match status" value="1"/>
</dbReference>
<dbReference type="GO" id="GO:0006897">
    <property type="term" value="P:endocytosis"/>
    <property type="evidence" value="ECO:0007669"/>
    <property type="project" value="TreeGrafter"/>
</dbReference>
<dbReference type="GO" id="GO:0005525">
    <property type="term" value="F:GTP binding"/>
    <property type="evidence" value="ECO:0007669"/>
    <property type="project" value="InterPro"/>
</dbReference>
<dbReference type="GO" id="GO:0008017">
    <property type="term" value="F:microtubule binding"/>
    <property type="evidence" value="ECO:0007669"/>
    <property type="project" value="TreeGrafter"/>
</dbReference>
<dbReference type="PRINTS" id="PR00195">
    <property type="entry name" value="DYNAMIN"/>
</dbReference>
<dbReference type="InterPro" id="IPR045063">
    <property type="entry name" value="Dynamin_N"/>
</dbReference>
<dbReference type="InterPro" id="IPR020850">
    <property type="entry name" value="GED_dom"/>
</dbReference>
<feature type="region of interest" description="Disordered" evidence="3">
    <location>
        <begin position="734"/>
        <end position="813"/>
    </location>
</feature>
<dbReference type="GO" id="GO:0003924">
    <property type="term" value="F:GTPase activity"/>
    <property type="evidence" value="ECO:0007669"/>
    <property type="project" value="InterPro"/>
</dbReference>
<evidence type="ECO:0000256" key="2">
    <source>
        <dbReference type="ARBA" id="ARBA00023134"/>
    </source>
</evidence>
<feature type="compositionally biased region" description="Low complexity" evidence="3">
    <location>
        <begin position="800"/>
        <end position="813"/>
    </location>
</feature>
<dbReference type="Pfam" id="PF01031">
    <property type="entry name" value="Dynamin_M"/>
    <property type="match status" value="1"/>
</dbReference>
<dbReference type="GO" id="GO:0005739">
    <property type="term" value="C:mitochondrion"/>
    <property type="evidence" value="ECO:0007669"/>
    <property type="project" value="TreeGrafter"/>
</dbReference>
<dbReference type="InterPro" id="IPR000375">
    <property type="entry name" value="Dynamin_stalk"/>
</dbReference>
<evidence type="ECO:0000259" key="4">
    <source>
        <dbReference type="PROSITE" id="PS51388"/>
    </source>
</evidence>
<organism evidence="6 7">
    <name type="scientific">Penicillium nalgiovense</name>
    <dbReference type="NCBI Taxonomy" id="60175"/>
    <lineage>
        <taxon>Eukaryota</taxon>
        <taxon>Fungi</taxon>
        <taxon>Dikarya</taxon>
        <taxon>Ascomycota</taxon>
        <taxon>Pezizomycotina</taxon>
        <taxon>Eurotiomycetes</taxon>
        <taxon>Eurotiomycetidae</taxon>
        <taxon>Eurotiales</taxon>
        <taxon>Aspergillaceae</taxon>
        <taxon>Penicillium</taxon>
    </lineage>
</organism>
<protein>
    <recommendedName>
        <fullName evidence="8">GED domain-containing protein</fullName>
    </recommendedName>
</protein>
<dbReference type="GO" id="GO:0048312">
    <property type="term" value="P:intracellular distribution of mitochondria"/>
    <property type="evidence" value="ECO:0007669"/>
    <property type="project" value="TreeGrafter"/>
</dbReference>
<feature type="compositionally biased region" description="Basic residues" evidence="3">
    <location>
        <begin position="788"/>
        <end position="797"/>
    </location>
</feature>
<accession>A0A9W4MTB9</accession>
<evidence type="ECO:0000256" key="1">
    <source>
        <dbReference type="ARBA" id="ARBA00022741"/>
    </source>
</evidence>
<dbReference type="FunFam" id="3.40.50.300:FF:001425">
    <property type="entry name" value="Dynamin GTPase, putative"/>
    <property type="match status" value="1"/>
</dbReference>
<keyword evidence="1" id="KW-0547">Nucleotide-binding</keyword>
<evidence type="ECO:0000259" key="5">
    <source>
        <dbReference type="PROSITE" id="PS51718"/>
    </source>
</evidence>
<sequence>MTLTNFTTDALEGLCTQEQLELLNSIDTLRSQGISHYVSLPQIIVCGDQSSGKSSVLEAISGVSFPVKSSLCTRFPTELVLRKNSQVGVRVSIVPHQSRSEAEQHSLSSFCEQLDGFDGLANLIENAKAAMGISTHGKAFSNDLLRVEVSGPDRPHLTIVDLPGLIHSETRQQSAADVQLVQDVVQSYMSEPRSVILAVVSAKNDFANQIVLRLAREADPSGNRTLGVISKPDMLVPGSESEASFVSLAKNQDVEFRLGWHVLMNMDSEKGQWSLSDRDIQEWKFFSQGIWGDLPRSLMGVDSLRPRLSSLLLGQIAGELPSLINEINAKINTCRLQLQKLGDPRATLDEQRSYLLHISQAFQSLVKAAVDGTYNESFFGDAKTDDGYQKRIRAVIQNLNQKFTNNISHQGHFHHVLESEEPRSISKRQVLLKREEYVQQIGTLLKKTRGRELPGTFNPLIVKDLFQEQCGPWQDITRVHITASWKAARESLHRAISYVADEATSKALFEKVILPALENVRHTLEKGSEELLMPHQRGHPITYNHYFTESLQKTRADRQKESLRKALQSYFGVDTLSTSELYMENINLQGLLNSLVQTTIPDMTRFASEEALDCMLAYYKVALKRFVDDIATEVIEVKLLGAITTLFTPITAFDMPKELIAQIAGESEESQSRREQLNKKLWILGKGSDTCKRFVGIRGLGKRSQPHSIPLLTVSVESKNEVQASLRNNRATLHSSSCNSVDGINSEPGYEQSRSCSPDILEQPSMDEYSLEHPTEPEPLEAPPPRKDAKKMKKKPAHTPLSPVDSPVEPSPE</sequence>
<feature type="domain" description="Dynamin-type G" evidence="5">
    <location>
        <begin position="37"/>
        <end position="321"/>
    </location>
</feature>
<keyword evidence="2" id="KW-0342">GTP-binding</keyword>
<dbReference type="OrthoDB" id="424823at2759"/>
<dbReference type="Proteomes" id="UP001153461">
    <property type="component" value="Unassembled WGS sequence"/>
</dbReference>
<dbReference type="Gene3D" id="1.20.120.1240">
    <property type="entry name" value="Dynamin, middle domain"/>
    <property type="match status" value="1"/>
</dbReference>
<dbReference type="PANTHER" id="PTHR11566">
    <property type="entry name" value="DYNAMIN"/>
    <property type="match status" value="1"/>
</dbReference>
<dbReference type="PANTHER" id="PTHR11566:SF21">
    <property type="entry name" value="DYNAMIN RELATED PROTEIN 1, ISOFORM A"/>
    <property type="match status" value="1"/>
</dbReference>
<dbReference type="GO" id="GO:0000266">
    <property type="term" value="P:mitochondrial fission"/>
    <property type="evidence" value="ECO:0007669"/>
    <property type="project" value="TreeGrafter"/>
</dbReference>
<feature type="compositionally biased region" description="Polar residues" evidence="3">
    <location>
        <begin position="734"/>
        <end position="743"/>
    </location>
</feature>
<reference evidence="6" key="1">
    <citation type="submission" date="2021-07" db="EMBL/GenBank/DDBJ databases">
        <authorList>
            <person name="Branca A.L. A."/>
        </authorList>
    </citation>
    <scope>NUCLEOTIDE SEQUENCE</scope>
</reference>
<dbReference type="Gene3D" id="3.40.50.300">
    <property type="entry name" value="P-loop containing nucleotide triphosphate hydrolases"/>
    <property type="match status" value="1"/>
</dbReference>
<dbReference type="InterPro" id="IPR001401">
    <property type="entry name" value="Dynamin_GTPase"/>
</dbReference>
<comment type="caution">
    <text evidence="6">The sequence shown here is derived from an EMBL/GenBank/DDBJ whole genome shotgun (WGS) entry which is preliminary data.</text>
</comment>
<evidence type="ECO:0008006" key="8">
    <source>
        <dbReference type="Google" id="ProtNLM"/>
    </source>
</evidence>
<dbReference type="PROSITE" id="PS51718">
    <property type="entry name" value="G_DYNAMIN_2"/>
    <property type="match status" value="1"/>
</dbReference>
<dbReference type="InterPro" id="IPR030381">
    <property type="entry name" value="G_DYNAMIN_dom"/>
</dbReference>
<dbReference type="AlphaFoldDB" id="A0A9W4MTB9"/>
<dbReference type="InterPro" id="IPR022812">
    <property type="entry name" value="Dynamin"/>
</dbReference>
<gene>
    <name evidence="6" type="ORF">PNAL_LOCUS5419</name>
</gene>
<name>A0A9W4MTB9_PENNA</name>
<proteinExistence type="predicted"/>